<gene>
    <name evidence="2" type="primary">LOC142176524</name>
</gene>
<accession>A0AC58TTL5</accession>
<proteinExistence type="predicted"/>
<protein>
    <submittedName>
        <fullName evidence="2">Uncharacterized protein LOC142176524</fullName>
    </submittedName>
</protein>
<reference evidence="2" key="2">
    <citation type="submission" date="2025-08" db="UniProtKB">
        <authorList>
            <consortium name="RefSeq"/>
        </authorList>
    </citation>
    <scope>IDENTIFICATION</scope>
    <source>
        <tissue evidence="2">Leaf</tissue>
    </source>
</reference>
<evidence type="ECO:0000313" key="2">
    <source>
        <dbReference type="RefSeq" id="XP_075100569.1"/>
    </source>
</evidence>
<dbReference type="RefSeq" id="XP_075100569.1">
    <property type="nucleotide sequence ID" value="XM_075244468.1"/>
</dbReference>
<reference evidence="1" key="1">
    <citation type="journal article" date="2014" name="Nat. Commun.">
        <title>The tobacco genome sequence and its comparison with those of tomato and potato.</title>
        <authorList>
            <person name="Sierro N."/>
            <person name="Battey J.N."/>
            <person name="Ouadi S."/>
            <person name="Bakaher N."/>
            <person name="Bovet L."/>
            <person name="Willig A."/>
            <person name="Goepfert S."/>
            <person name="Peitsch M.C."/>
            <person name="Ivanov N.V."/>
        </authorList>
    </citation>
    <scope>NUCLEOTIDE SEQUENCE [LARGE SCALE GENOMIC DNA]</scope>
</reference>
<organism evidence="1 2">
    <name type="scientific">Nicotiana tabacum</name>
    <name type="common">Common tobacco</name>
    <dbReference type="NCBI Taxonomy" id="4097"/>
    <lineage>
        <taxon>Eukaryota</taxon>
        <taxon>Viridiplantae</taxon>
        <taxon>Streptophyta</taxon>
        <taxon>Embryophyta</taxon>
        <taxon>Tracheophyta</taxon>
        <taxon>Spermatophyta</taxon>
        <taxon>Magnoliopsida</taxon>
        <taxon>eudicotyledons</taxon>
        <taxon>Gunneridae</taxon>
        <taxon>Pentapetalae</taxon>
        <taxon>asterids</taxon>
        <taxon>lamiids</taxon>
        <taxon>Solanales</taxon>
        <taxon>Solanaceae</taxon>
        <taxon>Nicotianoideae</taxon>
        <taxon>Nicotianeae</taxon>
        <taxon>Nicotiana</taxon>
    </lineage>
</organism>
<sequence length="199" mass="22657">MIGDKNLFKEVTKIDIGSFKFGDDSKGKIIDTGIIPFNKNCDITEVYLVDGLNYNLLSISQLCDSGYEVKFKKTGCAIEDEIGKKILTGKRYGNIYILVGFENIDGHIRLTSISYDPWLWHRKLGHASMHLIENRSEHELVIGLPKLNFSRNHICDAYQIGKQTRYFFKNKDFISTSKPLQFLHMDLFGPTRTASIGGK</sequence>
<evidence type="ECO:0000313" key="1">
    <source>
        <dbReference type="Proteomes" id="UP000790787"/>
    </source>
</evidence>
<dbReference type="Proteomes" id="UP000790787">
    <property type="component" value="Chromosome 3"/>
</dbReference>
<keyword evidence="1" id="KW-1185">Reference proteome</keyword>
<name>A0AC58TTL5_TOBAC</name>